<dbReference type="Proteomes" id="UP000683360">
    <property type="component" value="Unassembled WGS sequence"/>
</dbReference>
<gene>
    <name evidence="4" type="ORF">MEDL_55159</name>
</gene>
<evidence type="ECO:0000256" key="1">
    <source>
        <dbReference type="ARBA" id="ARBA00022884"/>
    </source>
</evidence>
<organism evidence="4 5">
    <name type="scientific">Mytilus edulis</name>
    <name type="common">Blue mussel</name>
    <dbReference type="NCBI Taxonomy" id="6550"/>
    <lineage>
        <taxon>Eukaryota</taxon>
        <taxon>Metazoa</taxon>
        <taxon>Spiralia</taxon>
        <taxon>Lophotrochozoa</taxon>
        <taxon>Mollusca</taxon>
        <taxon>Bivalvia</taxon>
        <taxon>Autobranchia</taxon>
        <taxon>Pteriomorphia</taxon>
        <taxon>Mytilida</taxon>
        <taxon>Mytiloidea</taxon>
        <taxon>Mytilidae</taxon>
        <taxon>Mytilinae</taxon>
        <taxon>Mytilus</taxon>
    </lineage>
</organism>
<dbReference type="InterPro" id="IPR035979">
    <property type="entry name" value="RBD_domain_sf"/>
</dbReference>
<dbReference type="InterPro" id="IPR012677">
    <property type="entry name" value="Nucleotide-bd_a/b_plait_sf"/>
</dbReference>
<dbReference type="OrthoDB" id="277802at2759"/>
<evidence type="ECO:0000256" key="2">
    <source>
        <dbReference type="PROSITE-ProRule" id="PRU00176"/>
    </source>
</evidence>
<dbReference type="InterPro" id="IPR000504">
    <property type="entry name" value="RRM_dom"/>
</dbReference>
<protein>
    <recommendedName>
        <fullName evidence="3">RRM domain-containing protein</fullName>
    </recommendedName>
</protein>
<evidence type="ECO:0000313" key="5">
    <source>
        <dbReference type="Proteomes" id="UP000683360"/>
    </source>
</evidence>
<dbReference type="GO" id="GO:0000398">
    <property type="term" value="P:mRNA splicing, via spliceosome"/>
    <property type="evidence" value="ECO:0007669"/>
    <property type="project" value="TreeGrafter"/>
</dbReference>
<proteinExistence type="predicted"/>
<accession>A0A8S3UHI7</accession>
<dbReference type="InterPro" id="IPR045164">
    <property type="entry name" value="RBM41/RNPC3"/>
</dbReference>
<dbReference type="AlphaFoldDB" id="A0A8S3UHI7"/>
<comment type="caution">
    <text evidence="4">The sequence shown here is derived from an EMBL/GenBank/DDBJ whole genome shotgun (WGS) entry which is preliminary data.</text>
</comment>
<feature type="domain" description="RRM" evidence="3">
    <location>
        <begin position="382"/>
        <end position="460"/>
    </location>
</feature>
<dbReference type="GO" id="GO:0030626">
    <property type="term" value="F:U12 snRNA binding"/>
    <property type="evidence" value="ECO:0007669"/>
    <property type="project" value="TreeGrafter"/>
</dbReference>
<reference evidence="4" key="1">
    <citation type="submission" date="2021-03" db="EMBL/GenBank/DDBJ databases">
        <authorList>
            <person name="Bekaert M."/>
        </authorList>
    </citation>
    <scope>NUCLEOTIDE SEQUENCE</scope>
</reference>
<dbReference type="GO" id="GO:0097157">
    <property type="term" value="F:pre-mRNA intronic binding"/>
    <property type="evidence" value="ECO:0007669"/>
    <property type="project" value="TreeGrafter"/>
</dbReference>
<keyword evidence="1 2" id="KW-0694">RNA-binding</keyword>
<dbReference type="EMBL" id="CAJPWZ010002689">
    <property type="protein sequence ID" value="CAG2242984.1"/>
    <property type="molecule type" value="Genomic_DNA"/>
</dbReference>
<dbReference type="PANTHER" id="PTHR16105">
    <property type="entry name" value="RNA-BINDING REGION-CONTAINING PROTEIN 3"/>
    <property type="match status" value="1"/>
</dbReference>
<dbReference type="Pfam" id="PF00076">
    <property type="entry name" value="RRM_1"/>
    <property type="match status" value="1"/>
</dbReference>
<dbReference type="SUPFAM" id="SSF54928">
    <property type="entry name" value="RNA-binding domain, RBD"/>
    <property type="match status" value="1"/>
</dbReference>
<dbReference type="PROSITE" id="PS50102">
    <property type="entry name" value="RRM"/>
    <property type="match status" value="1"/>
</dbReference>
<keyword evidence="5" id="KW-1185">Reference proteome</keyword>
<dbReference type="Gene3D" id="3.30.70.330">
    <property type="match status" value="1"/>
</dbReference>
<dbReference type="PANTHER" id="PTHR16105:SF2">
    <property type="entry name" value="RNA-BINDING PROTEIN 41"/>
    <property type="match status" value="1"/>
</dbReference>
<name>A0A8S3UHI7_MYTED</name>
<dbReference type="SMART" id="SM00360">
    <property type="entry name" value="RRM"/>
    <property type="match status" value="1"/>
</dbReference>
<dbReference type="GO" id="GO:0005689">
    <property type="term" value="C:U12-type spliceosomal complex"/>
    <property type="evidence" value="ECO:0007669"/>
    <property type="project" value="TreeGrafter"/>
</dbReference>
<evidence type="ECO:0000313" key="4">
    <source>
        <dbReference type="EMBL" id="CAG2242984.1"/>
    </source>
</evidence>
<sequence>MLFSRMLFKILRGEHCSAVLIGNPKRFHSQDVLRLSGQQTTKIKDLSGPVEDIETEAQRQLKTLLDKQLRTQTTLKEQLAQSRKFTNSTLYEPTTDSVTGIIDLSDYKALEEQDSRVNELRLCGLSDDEIRLKLQTEDGNVGSKKPRLRQEPSYLQDKLAEIDRKIERHTKSLTMADTFYGQANVGRHAMDLEKSLVKDSTDNKRLSSMLIKNNFSSDFPHPEHPMNHIPEILEEIAGKKLLNKKQHRLKKRNHTETNRNSEELFTTDTDRNDSLDDVCSTVEGIVSTSSCPNEQENEIIGCKTREDSVVSVDIECSDVKQSHIFSELQTTKKPDNTSVNNKIVLGMVNQIPECDIIANRLSVDEIRRLPKFENYEEGSQNNVLYLKNLPNKISENELGSLFLRFQVSNTSPIKFRIMSGRMRGQAFVTFDSKETASEALGLVNGYKLHDKPIIIQYGKN</sequence>
<evidence type="ECO:0000259" key="3">
    <source>
        <dbReference type="PROSITE" id="PS50102"/>
    </source>
</evidence>